<evidence type="ECO:0000256" key="11">
    <source>
        <dbReference type="ARBA" id="ARBA00023136"/>
    </source>
</evidence>
<evidence type="ECO:0000259" key="14">
    <source>
        <dbReference type="Pfam" id="PF00535"/>
    </source>
</evidence>
<dbReference type="SUPFAM" id="SSF53448">
    <property type="entry name" value="Nucleotide-diphospho-sugar transferases"/>
    <property type="match status" value="1"/>
</dbReference>
<dbReference type="InterPro" id="IPR035518">
    <property type="entry name" value="DPG_synthase"/>
</dbReference>
<evidence type="ECO:0000313" key="15">
    <source>
        <dbReference type="EMBL" id="KAJ3261493.1"/>
    </source>
</evidence>
<keyword evidence="9" id="KW-0735">Signal-anchor</keyword>
<keyword evidence="10 13" id="KW-1133">Transmembrane helix</keyword>
<keyword evidence="6" id="KW-0808">Transferase</keyword>
<evidence type="ECO:0000256" key="5">
    <source>
        <dbReference type="ARBA" id="ARBA00022676"/>
    </source>
</evidence>
<feature type="transmembrane region" description="Helical" evidence="13">
    <location>
        <begin position="6"/>
        <end position="26"/>
    </location>
</feature>
<dbReference type="CDD" id="cd04188">
    <property type="entry name" value="DPG_synthase"/>
    <property type="match status" value="1"/>
</dbReference>
<keyword evidence="5" id="KW-0328">Glycosyltransferase</keyword>
<accession>A0AAD5ULV7</accession>
<keyword evidence="8" id="KW-0256">Endoplasmic reticulum</keyword>
<feature type="domain" description="Glycosyltransferase 2-like" evidence="14">
    <location>
        <begin position="63"/>
        <end position="239"/>
    </location>
</feature>
<evidence type="ECO:0000256" key="9">
    <source>
        <dbReference type="ARBA" id="ARBA00022968"/>
    </source>
</evidence>
<organism evidence="15 16">
    <name type="scientific">Boothiomyces macroporosus</name>
    <dbReference type="NCBI Taxonomy" id="261099"/>
    <lineage>
        <taxon>Eukaryota</taxon>
        <taxon>Fungi</taxon>
        <taxon>Fungi incertae sedis</taxon>
        <taxon>Chytridiomycota</taxon>
        <taxon>Chytridiomycota incertae sedis</taxon>
        <taxon>Chytridiomycetes</taxon>
        <taxon>Rhizophydiales</taxon>
        <taxon>Terramycetaceae</taxon>
        <taxon>Boothiomyces</taxon>
    </lineage>
</organism>
<evidence type="ECO:0000256" key="8">
    <source>
        <dbReference type="ARBA" id="ARBA00022824"/>
    </source>
</evidence>
<comment type="subcellular location">
    <subcellularLocation>
        <location evidence="1">Endoplasmic reticulum membrane</location>
        <topology evidence="1">Single-pass membrane protein</topology>
    </subcellularLocation>
</comment>
<keyword evidence="11 13" id="KW-0472">Membrane</keyword>
<dbReference type="GO" id="GO:0006487">
    <property type="term" value="P:protein N-linked glycosylation"/>
    <property type="evidence" value="ECO:0007669"/>
    <property type="project" value="TreeGrafter"/>
</dbReference>
<evidence type="ECO:0000256" key="10">
    <source>
        <dbReference type="ARBA" id="ARBA00022989"/>
    </source>
</evidence>
<evidence type="ECO:0000256" key="3">
    <source>
        <dbReference type="ARBA" id="ARBA00006739"/>
    </source>
</evidence>
<sequence>MTVDISLILAIFLTAFVILYSLLYTYSSYPRKPTVNELQYYSTKTKKKEQFPSLSGPSSVNLSIIVPAYNEIDRLEIMMDETLEYLKNSDYSYEIIIVDDGSKDNTSELGLKIAKKHSKNGEIRVMTLERNRGKGGAVIQGMAVSRGEYLLMVDADGATKFSDLDKLMEGIEQIGKNGYGIAVGSRAHMVNTEAVVKRSAFRNFLMRGFHLLVYILGIKHIKDTQCGFKLFTRKAAKKIVANMHVEGWIFDIEMLIIADRNRIPVIEIPVTWHEVDGTKMNLLRDSVQMLVHLLMIRLNYLFRIWNDSKNIL</sequence>
<dbReference type="EC" id="2.4.1.117" evidence="4"/>
<dbReference type="InterPro" id="IPR029044">
    <property type="entry name" value="Nucleotide-diphossugar_trans"/>
</dbReference>
<evidence type="ECO:0000256" key="7">
    <source>
        <dbReference type="ARBA" id="ARBA00022692"/>
    </source>
</evidence>
<dbReference type="EMBL" id="JADGKB010000005">
    <property type="protein sequence ID" value="KAJ3261493.1"/>
    <property type="molecule type" value="Genomic_DNA"/>
</dbReference>
<keyword evidence="7 13" id="KW-0812">Transmembrane</keyword>
<name>A0AAD5ULV7_9FUNG</name>
<evidence type="ECO:0000256" key="6">
    <source>
        <dbReference type="ARBA" id="ARBA00022679"/>
    </source>
</evidence>
<proteinExistence type="inferred from homology"/>
<evidence type="ECO:0000256" key="12">
    <source>
        <dbReference type="ARBA" id="ARBA00045097"/>
    </source>
</evidence>
<keyword evidence="16" id="KW-1185">Reference proteome</keyword>
<dbReference type="AlphaFoldDB" id="A0AAD5ULV7"/>
<evidence type="ECO:0000256" key="4">
    <source>
        <dbReference type="ARBA" id="ARBA00012583"/>
    </source>
</evidence>
<evidence type="ECO:0000256" key="2">
    <source>
        <dbReference type="ARBA" id="ARBA00004922"/>
    </source>
</evidence>
<protein>
    <recommendedName>
        <fullName evidence="4">dolichyl-phosphate beta-glucosyltransferase</fullName>
        <ecNumber evidence="4">2.4.1.117</ecNumber>
    </recommendedName>
</protein>
<comment type="pathway">
    <text evidence="2">Protein modification; protein glycosylation.</text>
</comment>
<dbReference type="Pfam" id="PF00535">
    <property type="entry name" value="Glycos_transf_2"/>
    <property type="match status" value="1"/>
</dbReference>
<comment type="catalytic activity">
    <reaction evidence="12">
        <text>a di-trans,poly-cis-dolichyl phosphate + UDP-alpha-D-glucose = a di-trans,poly-cis-dolichyl beta-D-glucosyl phosphate + UDP</text>
        <dbReference type="Rhea" id="RHEA:15401"/>
        <dbReference type="Rhea" id="RHEA-COMP:19498"/>
        <dbReference type="Rhea" id="RHEA-COMP:19502"/>
        <dbReference type="ChEBI" id="CHEBI:57525"/>
        <dbReference type="ChEBI" id="CHEBI:57683"/>
        <dbReference type="ChEBI" id="CHEBI:58223"/>
        <dbReference type="ChEBI" id="CHEBI:58885"/>
        <dbReference type="EC" id="2.4.1.117"/>
    </reaction>
    <physiologicalReaction direction="left-to-right" evidence="12">
        <dbReference type="Rhea" id="RHEA:15402"/>
    </physiologicalReaction>
</comment>
<evidence type="ECO:0000313" key="16">
    <source>
        <dbReference type="Proteomes" id="UP001210925"/>
    </source>
</evidence>
<gene>
    <name evidence="15" type="primary">ALG5</name>
    <name evidence="15" type="ORF">HK103_005328</name>
</gene>
<dbReference type="GO" id="GO:0005789">
    <property type="term" value="C:endoplasmic reticulum membrane"/>
    <property type="evidence" value="ECO:0007669"/>
    <property type="project" value="UniProtKB-SubCell"/>
</dbReference>
<dbReference type="GO" id="GO:0004581">
    <property type="term" value="F:dolichyl-phosphate beta-glucosyltransferase activity"/>
    <property type="evidence" value="ECO:0007669"/>
    <property type="project" value="UniProtKB-EC"/>
</dbReference>
<dbReference type="PANTHER" id="PTHR10859:SF91">
    <property type="entry name" value="DOLICHYL-PHOSPHATE BETA-GLUCOSYLTRANSFERASE"/>
    <property type="match status" value="1"/>
</dbReference>
<comment type="similarity">
    <text evidence="3">Belongs to the glycosyltransferase 2 family.</text>
</comment>
<evidence type="ECO:0000256" key="1">
    <source>
        <dbReference type="ARBA" id="ARBA00004389"/>
    </source>
</evidence>
<comment type="caution">
    <text evidence="15">The sequence shown here is derived from an EMBL/GenBank/DDBJ whole genome shotgun (WGS) entry which is preliminary data.</text>
</comment>
<dbReference type="Proteomes" id="UP001210925">
    <property type="component" value="Unassembled WGS sequence"/>
</dbReference>
<dbReference type="Gene3D" id="3.90.550.10">
    <property type="entry name" value="Spore Coat Polysaccharide Biosynthesis Protein SpsA, Chain A"/>
    <property type="match status" value="1"/>
</dbReference>
<dbReference type="PANTHER" id="PTHR10859">
    <property type="entry name" value="GLYCOSYL TRANSFERASE"/>
    <property type="match status" value="1"/>
</dbReference>
<dbReference type="InterPro" id="IPR001173">
    <property type="entry name" value="Glyco_trans_2-like"/>
</dbReference>
<reference evidence="15" key="1">
    <citation type="submission" date="2020-05" db="EMBL/GenBank/DDBJ databases">
        <title>Phylogenomic resolution of chytrid fungi.</title>
        <authorList>
            <person name="Stajich J.E."/>
            <person name="Amses K."/>
            <person name="Simmons R."/>
            <person name="Seto K."/>
            <person name="Myers J."/>
            <person name="Bonds A."/>
            <person name="Quandt C.A."/>
            <person name="Barry K."/>
            <person name="Liu P."/>
            <person name="Grigoriev I."/>
            <person name="Longcore J.E."/>
            <person name="James T.Y."/>
        </authorList>
    </citation>
    <scope>NUCLEOTIDE SEQUENCE</scope>
    <source>
        <strain evidence="15">PLAUS21</strain>
    </source>
</reference>
<evidence type="ECO:0000256" key="13">
    <source>
        <dbReference type="SAM" id="Phobius"/>
    </source>
</evidence>